<dbReference type="SUPFAM" id="SSF143081">
    <property type="entry name" value="BB1717-like"/>
    <property type="match status" value="1"/>
</dbReference>
<evidence type="ECO:0000256" key="3">
    <source>
        <dbReference type="ARBA" id="ARBA00022763"/>
    </source>
</evidence>
<keyword evidence="5" id="KW-0190">Covalent protein-DNA linkage</keyword>
<dbReference type="AlphaFoldDB" id="E7GG71"/>
<dbReference type="PANTHER" id="PTHR13604">
    <property type="entry name" value="DC12-RELATED"/>
    <property type="match status" value="1"/>
</dbReference>
<gene>
    <name evidence="9" type="ORF">HMPREF9488_03764</name>
</gene>
<evidence type="ECO:0000256" key="6">
    <source>
        <dbReference type="ARBA" id="ARBA00023125"/>
    </source>
</evidence>
<dbReference type="RefSeq" id="WP_008790846.1">
    <property type="nucleotide sequence ID" value="NZ_AKCB01000001.1"/>
</dbReference>
<dbReference type="Pfam" id="PF02586">
    <property type="entry name" value="SRAP"/>
    <property type="match status" value="1"/>
</dbReference>
<evidence type="ECO:0000313" key="9">
    <source>
        <dbReference type="EMBL" id="EFW02975.1"/>
    </source>
</evidence>
<dbReference type="GO" id="GO:0003697">
    <property type="term" value="F:single-stranded DNA binding"/>
    <property type="evidence" value="ECO:0007669"/>
    <property type="project" value="InterPro"/>
</dbReference>
<keyword evidence="7" id="KW-0456">Lyase</keyword>
<evidence type="ECO:0000313" key="10">
    <source>
        <dbReference type="Proteomes" id="UP000003157"/>
    </source>
</evidence>
<dbReference type="GO" id="GO:0006508">
    <property type="term" value="P:proteolysis"/>
    <property type="evidence" value="ECO:0007669"/>
    <property type="project" value="UniProtKB-KW"/>
</dbReference>
<evidence type="ECO:0000256" key="7">
    <source>
        <dbReference type="ARBA" id="ARBA00023239"/>
    </source>
</evidence>
<evidence type="ECO:0000256" key="4">
    <source>
        <dbReference type="ARBA" id="ARBA00022801"/>
    </source>
</evidence>
<dbReference type="PANTHER" id="PTHR13604:SF0">
    <property type="entry name" value="ABASIC SITE PROCESSING PROTEIN HMCES"/>
    <property type="match status" value="1"/>
</dbReference>
<dbReference type="eggNOG" id="COG2135">
    <property type="taxonomic scope" value="Bacteria"/>
</dbReference>
<dbReference type="GO" id="GO:0008233">
    <property type="term" value="F:peptidase activity"/>
    <property type="evidence" value="ECO:0007669"/>
    <property type="project" value="UniProtKB-KW"/>
</dbReference>
<keyword evidence="6" id="KW-0238">DNA-binding</keyword>
<reference evidence="9 10" key="1">
    <citation type="submission" date="2010-12" db="EMBL/GenBank/DDBJ databases">
        <title>The Genome Sequence of Coprobacillus sp. strain 29_1.</title>
        <authorList>
            <consortium name="The Broad Institute Genome Sequencing Platform"/>
            <person name="Earl A."/>
            <person name="Ward D."/>
            <person name="Feldgarden M."/>
            <person name="Gevers D."/>
            <person name="Daigneault M."/>
            <person name="Sibley C.D."/>
            <person name="White A."/>
            <person name="Strauss J."/>
            <person name="Allen-Vercoe E."/>
            <person name="Young S.K."/>
            <person name="Zeng Q."/>
            <person name="Gargeya S."/>
            <person name="Fitzgerald M."/>
            <person name="Haas B."/>
            <person name="Abouelleil A."/>
            <person name="Alvarado L."/>
            <person name="Arachchi H.M."/>
            <person name="Berlin A."/>
            <person name="Brown A."/>
            <person name="Chapman S.B."/>
            <person name="Chen Z."/>
            <person name="Dunbar C."/>
            <person name="Freedman E."/>
            <person name="Gearin G."/>
            <person name="Gellesch M."/>
            <person name="Goldberg J."/>
            <person name="Griggs A."/>
            <person name="Gujja S."/>
            <person name="Heilman E."/>
            <person name="Heiman D."/>
            <person name="Howarth C."/>
            <person name="Larson L."/>
            <person name="Lui A."/>
            <person name="MacDonald P.J.P."/>
            <person name="Mehta T."/>
            <person name="Montmayeur A."/>
            <person name="Murphy C."/>
            <person name="Neiman D."/>
            <person name="Pearson M."/>
            <person name="Priest M."/>
            <person name="Roberts A."/>
            <person name="Saif S."/>
            <person name="Shea T."/>
            <person name="Shenoy N."/>
            <person name="Sisk P."/>
            <person name="Stolte C."/>
            <person name="Sykes S."/>
            <person name="White J."/>
            <person name="Yandava C."/>
            <person name="Nusbaum C."/>
            <person name="Birren B."/>
        </authorList>
    </citation>
    <scope>NUCLEOTIDE SEQUENCE [LARGE SCALE GENOMIC DNA]</scope>
    <source>
        <strain evidence="9 10">29_1</strain>
    </source>
</reference>
<dbReference type="GO" id="GO:0016829">
    <property type="term" value="F:lyase activity"/>
    <property type="evidence" value="ECO:0007669"/>
    <property type="project" value="UniProtKB-KW"/>
</dbReference>
<protein>
    <recommendedName>
        <fullName evidence="8">Abasic site processing protein</fullName>
        <ecNumber evidence="8">3.4.-.-</ecNumber>
    </recommendedName>
</protein>
<dbReference type="STRING" id="100884.GCA_000269565_01727"/>
<keyword evidence="3" id="KW-0227">DNA damage</keyword>
<sequence length="191" mass="22272">MCGRYYFDGETYTLIKSIVQDNQYEYDEGERDFFPSQDIPVIIVKNEHLTLVPLKWGYTMKQNSSLVINARCETLLEKRMFAADAKTHRCIVPAKGFYEWDSHKNKISFEPKQHAILLMAGIYRETQNEVTIITTKANQTMQGIHSRMPLVIPQSDLHKWLYDNQYLESFLSLVPDELNIISGQIQQSLFD</sequence>
<dbReference type="Proteomes" id="UP000003157">
    <property type="component" value="Unassembled WGS sequence"/>
</dbReference>
<proteinExistence type="inferred from homology"/>
<dbReference type="EMBL" id="ADKX01000053">
    <property type="protein sequence ID" value="EFW02975.1"/>
    <property type="molecule type" value="Genomic_DNA"/>
</dbReference>
<dbReference type="InterPro" id="IPR036590">
    <property type="entry name" value="SRAP-like"/>
</dbReference>
<dbReference type="OrthoDB" id="9782620at2"/>
<dbReference type="GO" id="GO:0106300">
    <property type="term" value="P:protein-DNA covalent cross-linking repair"/>
    <property type="evidence" value="ECO:0007669"/>
    <property type="project" value="InterPro"/>
</dbReference>
<dbReference type="Gene3D" id="3.90.1680.10">
    <property type="entry name" value="SOS response associated peptidase-like"/>
    <property type="match status" value="1"/>
</dbReference>
<evidence type="ECO:0000256" key="1">
    <source>
        <dbReference type="ARBA" id="ARBA00008136"/>
    </source>
</evidence>
<dbReference type="HOGENOM" id="CLU_035990_6_3_9"/>
<name>E7GG71_9FIRM</name>
<evidence type="ECO:0000256" key="8">
    <source>
        <dbReference type="RuleBase" id="RU364100"/>
    </source>
</evidence>
<keyword evidence="10" id="KW-1185">Reference proteome</keyword>
<dbReference type="GeneID" id="78229594"/>
<comment type="caution">
    <text evidence="9">The sequence shown here is derived from an EMBL/GenBank/DDBJ whole genome shotgun (WGS) entry which is preliminary data.</text>
</comment>
<evidence type="ECO:0000256" key="5">
    <source>
        <dbReference type="ARBA" id="ARBA00023124"/>
    </source>
</evidence>
<dbReference type="EC" id="3.4.-.-" evidence="8"/>
<dbReference type="InterPro" id="IPR003738">
    <property type="entry name" value="SRAP"/>
</dbReference>
<keyword evidence="4 8" id="KW-0378">Hydrolase</keyword>
<accession>E7GG71</accession>
<keyword evidence="2 8" id="KW-0645">Protease</keyword>
<comment type="similarity">
    <text evidence="1 8">Belongs to the SOS response-associated peptidase family.</text>
</comment>
<organism evidence="9 10">
    <name type="scientific">Coprobacillus cateniformis</name>
    <dbReference type="NCBI Taxonomy" id="100884"/>
    <lineage>
        <taxon>Bacteria</taxon>
        <taxon>Bacillati</taxon>
        <taxon>Bacillota</taxon>
        <taxon>Erysipelotrichia</taxon>
        <taxon>Erysipelotrichales</taxon>
        <taxon>Coprobacillaceae</taxon>
        <taxon>Coprobacillus</taxon>
    </lineage>
</organism>
<evidence type="ECO:0000256" key="2">
    <source>
        <dbReference type="ARBA" id="ARBA00022670"/>
    </source>
</evidence>